<reference evidence="1" key="1">
    <citation type="submission" date="2018-11" db="EMBL/GenBank/DDBJ databases">
        <authorList>
            <consortium name="Pathogen Informatics"/>
        </authorList>
    </citation>
    <scope>NUCLEOTIDE SEQUENCE</scope>
</reference>
<dbReference type="EMBL" id="CAAALY010010034">
    <property type="protein sequence ID" value="VEL10819.1"/>
    <property type="molecule type" value="Genomic_DNA"/>
</dbReference>
<comment type="caution">
    <text evidence="1">The sequence shown here is derived from an EMBL/GenBank/DDBJ whole genome shotgun (WGS) entry which is preliminary data.</text>
</comment>
<name>A0A3S4ZSD8_9PLAT</name>
<accession>A0A3S4ZSD8</accession>
<evidence type="ECO:0000313" key="1">
    <source>
        <dbReference type="EMBL" id="VEL10819.1"/>
    </source>
</evidence>
<dbReference type="Proteomes" id="UP000784294">
    <property type="component" value="Unassembled WGS sequence"/>
</dbReference>
<protein>
    <submittedName>
        <fullName evidence="1">Uncharacterized protein</fullName>
    </submittedName>
</protein>
<keyword evidence="2" id="KW-1185">Reference proteome</keyword>
<proteinExistence type="predicted"/>
<dbReference type="AlphaFoldDB" id="A0A3S4ZSD8"/>
<organism evidence="1 2">
    <name type="scientific">Protopolystoma xenopodis</name>
    <dbReference type="NCBI Taxonomy" id="117903"/>
    <lineage>
        <taxon>Eukaryota</taxon>
        <taxon>Metazoa</taxon>
        <taxon>Spiralia</taxon>
        <taxon>Lophotrochozoa</taxon>
        <taxon>Platyhelminthes</taxon>
        <taxon>Monogenea</taxon>
        <taxon>Polyopisthocotylea</taxon>
        <taxon>Polystomatidea</taxon>
        <taxon>Polystomatidae</taxon>
        <taxon>Protopolystoma</taxon>
    </lineage>
</organism>
<gene>
    <name evidence="1" type="ORF">PXEA_LOCUS4259</name>
</gene>
<evidence type="ECO:0000313" key="2">
    <source>
        <dbReference type="Proteomes" id="UP000784294"/>
    </source>
</evidence>
<sequence>MGESNFWDSSPAISTSLLHTTKIQSLDEETGHTTCPGFSMCRGLKSLRPDGGAEDSGAPPGLGDVAVKVILSSMPGAR</sequence>